<dbReference type="OrthoDB" id="2148895at2759"/>
<evidence type="ECO:0000313" key="1">
    <source>
        <dbReference type="EMBL" id="RKO85191.1"/>
    </source>
</evidence>
<dbReference type="InterPro" id="IPR006616">
    <property type="entry name" value="DM9_repeat"/>
</dbReference>
<gene>
    <name evidence="1" type="ORF">BDK51DRAFT_23998</name>
</gene>
<feature type="non-terminal residue" evidence="1">
    <location>
        <position position="1"/>
    </location>
</feature>
<evidence type="ECO:0000313" key="2">
    <source>
        <dbReference type="Proteomes" id="UP000269721"/>
    </source>
</evidence>
<dbReference type="PANTHER" id="PTHR31649:SF1">
    <property type="entry name" value="FARNESOIC ACID O-METHYL TRANSFERASE DOMAIN-CONTAINING PROTEIN"/>
    <property type="match status" value="1"/>
</dbReference>
<dbReference type="EMBL" id="KZ999318">
    <property type="protein sequence ID" value="RKO85191.1"/>
    <property type="molecule type" value="Genomic_DNA"/>
</dbReference>
<sequence length="151" mass="17299">NVPHDAIVAGQEPDGRLLFVGRVNHDGGLHPGKVGAHLRGIFYPYGGDEKHCSHYEVLCGHAHHIQWVPIESNQQFQHARQHHQLLTGGHERDRRPLFIARTFHGRSIIPGKAGLHFGHKGCHYSWDEDERETWRFEVAAICRDIEVEQSW</sequence>
<proteinExistence type="predicted"/>
<dbReference type="AlphaFoldDB" id="A0A4P9VZE7"/>
<keyword evidence="2" id="KW-1185">Reference proteome</keyword>
<dbReference type="SMART" id="SM00696">
    <property type="entry name" value="DM9"/>
    <property type="match status" value="2"/>
</dbReference>
<name>A0A4P9VZE7_9FUNG</name>
<reference evidence="2" key="1">
    <citation type="journal article" date="2018" name="Nat. Microbiol.">
        <title>Leveraging single-cell genomics to expand the fungal tree of life.</title>
        <authorList>
            <person name="Ahrendt S.R."/>
            <person name="Quandt C.A."/>
            <person name="Ciobanu D."/>
            <person name="Clum A."/>
            <person name="Salamov A."/>
            <person name="Andreopoulos B."/>
            <person name="Cheng J.F."/>
            <person name="Woyke T."/>
            <person name="Pelin A."/>
            <person name="Henrissat B."/>
            <person name="Reynolds N.K."/>
            <person name="Benny G.L."/>
            <person name="Smith M.E."/>
            <person name="James T.Y."/>
            <person name="Grigoriev I.V."/>
        </authorList>
    </citation>
    <scope>NUCLEOTIDE SEQUENCE [LARGE SCALE GENOMIC DNA]</scope>
</reference>
<protein>
    <submittedName>
        <fullName evidence="1">Uncharacterized protein</fullName>
    </submittedName>
</protein>
<dbReference type="PANTHER" id="PTHR31649">
    <property type="entry name" value="AGAP009604-PA"/>
    <property type="match status" value="1"/>
</dbReference>
<dbReference type="Pfam" id="PF11901">
    <property type="entry name" value="DM9"/>
    <property type="match status" value="1"/>
</dbReference>
<dbReference type="Proteomes" id="UP000269721">
    <property type="component" value="Unassembled WGS sequence"/>
</dbReference>
<accession>A0A4P9VZE7</accession>
<organism evidence="1 2">
    <name type="scientific">Blyttiomyces helicus</name>
    <dbReference type="NCBI Taxonomy" id="388810"/>
    <lineage>
        <taxon>Eukaryota</taxon>
        <taxon>Fungi</taxon>
        <taxon>Fungi incertae sedis</taxon>
        <taxon>Chytridiomycota</taxon>
        <taxon>Chytridiomycota incertae sedis</taxon>
        <taxon>Chytridiomycetes</taxon>
        <taxon>Chytridiomycetes incertae sedis</taxon>
        <taxon>Blyttiomyces</taxon>
    </lineage>
</organism>